<gene>
    <name evidence="1" type="ORF">ECRASSUSDP1_LOCUS28178</name>
</gene>
<name>A0AAD2DBM0_EUPCR</name>
<dbReference type="Proteomes" id="UP001295684">
    <property type="component" value="Unassembled WGS sequence"/>
</dbReference>
<protein>
    <submittedName>
        <fullName evidence="1">Uncharacterized protein</fullName>
    </submittedName>
</protein>
<dbReference type="AlphaFoldDB" id="A0AAD2DBM0"/>
<accession>A0AAD2DBM0</accession>
<reference evidence="1" key="1">
    <citation type="submission" date="2023-07" db="EMBL/GenBank/DDBJ databases">
        <authorList>
            <consortium name="AG Swart"/>
            <person name="Singh M."/>
            <person name="Singh A."/>
            <person name="Seah K."/>
            <person name="Emmerich C."/>
        </authorList>
    </citation>
    <scope>NUCLEOTIDE SEQUENCE</scope>
    <source>
        <strain evidence="1">DP1</strain>
    </source>
</reference>
<comment type="caution">
    <text evidence="1">The sequence shown here is derived from an EMBL/GenBank/DDBJ whole genome shotgun (WGS) entry which is preliminary data.</text>
</comment>
<proteinExistence type="predicted"/>
<evidence type="ECO:0000313" key="1">
    <source>
        <dbReference type="EMBL" id="CAI2386556.1"/>
    </source>
</evidence>
<keyword evidence="2" id="KW-1185">Reference proteome</keyword>
<evidence type="ECO:0000313" key="2">
    <source>
        <dbReference type="Proteomes" id="UP001295684"/>
    </source>
</evidence>
<organism evidence="1 2">
    <name type="scientific">Euplotes crassus</name>
    <dbReference type="NCBI Taxonomy" id="5936"/>
    <lineage>
        <taxon>Eukaryota</taxon>
        <taxon>Sar</taxon>
        <taxon>Alveolata</taxon>
        <taxon>Ciliophora</taxon>
        <taxon>Intramacronucleata</taxon>
        <taxon>Spirotrichea</taxon>
        <taxon>Hypotrichia</taxon>
        <taxon>Euplotida</taxon>
        <taxon>Euplotidae</taxon>
        <taxon>Moneuplotes</taxon>
    </lineage>
</organism>
<dbReference type="EMBL" id="CAMPGE010029078">
    <property type="protein sequence ID" value="CAI2386556.1"/>
    <property type="molecule type" value="Genomic_DNA"/>
</dbReference>
<sequence>MENTKIHKNIFNWDEEETHCDLEDEYIKERKDSDSIRSLHSCASDNNVKMARSPLKKKGTIKISHRDAFIEEFEQEKTKRQGHQNRKSSFYHRKPEESLILNQLKQINAKENFEADNMVKSESLLREASINESESEDYPEDSEYYFNTINDCLVPSTESPQLCKQQKQVMVTMADVMPSKRPSN</sequence>